<dbReference type="InterPro" id="IPR004143">
    <property type="entry name" value="BPL_LPL_catalytic"/>
</dbReference>
<accession>A0A177E857</accession>
<gene>
    <name evidence="8" type="ORF">TH606_03365</name>
</gene>
<organism evidence="8 9">
    <name type="scientific">Thermodesulfatator autotrophicus</name>
    <dbReference type="NCBI Taxonomy" id="1795632"/>
    <lineage>
        <taxon>Bacteria</taxon>
        <taxon>Pseudomonadati</taxon>
        <taxon>Thermodesulfobacteriota</taxon>
        <taxon>Thermodesulfobacteria</taxon>
        <taxon>Thermodesulfobacteriales</taxon>
        <taxon>Thermodesulfatatoraceae</taxon>
        <taxon>Thermodesulfatator</taxon>
    </lineage>
</organism>
<evidence type="ECO:0000313" key="8">
    <source>
        <dbReference type="EMBL" id="OAG28085.1"/>
    </source>
</evidence>
<dbReference type="SUPFAM" id="SSF55681">
    <property type="entry name" value="Class II aaRS and biotin synthetases"/>
    <property type="match status" value="1"/>
</dbReference>
<dbReference type="InterPro" id="IPR045864">
    <property type="entry name" value="aa-tRNA-synth_II/BPL/LPL"/>
</dbReference>
<proteinExistence type="predicted"/>
<dbReference type="AlphaFoldDB" id="A0A177E857"/>
<sequence>MSGINRHKIPSFSQNLPTKWLGKKLLFFKELSSTQDEIKKRALSEPSGLVVWADRQTKGRGRLSRSWYSPRGAGLYFSILLKEPLAQPVTLYSLATAIGVAQGLDQLLNIPVQLKWPNDILLRQKKIGGILLEKIPSGLIIGIGLNVSFKKEDLPPEIREKATSIFLETGLVLSRPRLLKAILVELEKIYEKLKEKGFSAIEKAWLKRDVVLGSRVVLKRGEEVITGQAVGLTPEGNLLIEANQDLITISSGEIVMWEISGWHQPKAA</sequence>
<keyword evidence="3" id="KW-0067">ATP-binding</keyword>
<evidence type="ECO:0000256" key="6">
    <source>
        <dbReference type="ARBA" id="ARBA00047846"/>
    </source>
</evidence>
<name>A0A177E857_9BACT</name>
<dbReference type="PROSITE" id="PS51733">
    <property type="entry name" value="BPL_LPL_CATALYTIC"/>
    <property type="match status" value="1"/>
</dbReference>
<keyword evidence="1" id="KW-0436">Ligase</keyword>
<feature type="domain" description="BPL/LPL catalytic" evidence="7">
    <location>
        <begin position="13"/>
        <end position="194"/>
    </location>
</feature>
<reference evidence="8 9" key="1">
    <citation type="submission" date="2016-02" db="EMBL/GenBank/DDBJ databases">
        <title>Draft genome sequence of Thermodesulfatator sp. S606.</title>
        <authorList>
            <person name="Lai Q."/>
            <person name="Cao J."/>
            <person name="Dupont S."/>
            <person name="Shao Z."/>
            <person name="Jebbar M."/>
            <person name="Alain K."/>
        </authorList>
    </citation>
    <scope>NUCLEOTIDE SEQUENCE [LARGE SCALE GENOMIC DNA]</scope>
    <source>
        <strain evidence="8 9">S606</strain>
    </source>
</reference>
<dbReference type="CDD" id="cd16442">
    <property type="entry name" value="BPL"/>
    <property type="match status" value="1"/>
</dbReference>
<dbReference type="PANTHER" id="PTHR12835:SF5">
    <property type="entry name" value="BIOTIN--PROTEIN LIGASE"/>
    <property type="match status" value="1"/>
</dbReference>
<evidence type="ECO:0000256" key="2">
    <source>
        <dbReference type="ARBA" id="ARBA00022741"/>
    </source>
</evidence>
<dbReference type="InterPro" id="IPR004408">
    <property type="entry name" value="Biotin_CoA_COase_ligase"/>
</dbReference>
<dbReference type="GO" id="GO:0005524">
    <property type="term" value="F:ATP binding"/>
    <property type="evidence" value="ECO:0007669"/>
    <property type="project" value="UniProtKB-KW"/>
</dbReference>
<comment type="caution">
    <text evidence="8">The sequence shown here is derived from an EMBL/GenBank/DDBJ whole genome shotgun (WGS) entry which is preliminary data.</text>
</comment>
<keyword evidence="2" id="KW-0547">Nucleotide-binding</keyword>
<dbReference type="STRING" id="1795632.TH606_03365"/>
<dbReference type="NCBIfam" id="TIGR00121">
    <property type="entry name" value="birA_ligase"/>
    <property type="match status" value="1"/>
</dbReference>
<keyword evidence="4" id="KW-0092">Biotin</keyword>
<dbReference type="Pfam" id="PF03099">
    <property type="entry name" value="BPL_LplA_LipB"/>
    <property type="match status" value="1"/>
</dbReference>
<evidence type="ECO:0000256" key="1">
    <source>
        <dbReference type="ARBA" id="ARBA00022598"/>
    </source>
</evidence>
<protein>
    <recommendedName>
        <fullName evidence="5">biotin--[biotin carboxyl-carrier protein] ligase</fullName>
        <ecNumber evidence="5">6.3.4.15</ecNumber>
    </recommendedName>
</protein>
<dbReference type="InterPro" id="IPR003142">
    <property type="entry name" value="BPL_C"/>
</dbReference>
<dbReference type="GO" id="GO:0004077">
    <property type="term" value="F:biotin--[biotin carboxyl-carrier protein] ligase activity"/>
    <property type="evidence" value="ECO:0007669"/>
    <property type="project" value="UniProtKB-EC"/>
</dbReference>
<dbReference type="InterPro" id="IPR008988">
    <property type="entry name" value="Transcriptional_repressor_C"/>
</dbReference>
<comment type="catalytic activity">
    <reaction evidence="6">
        <text>biotin + L-lysyl-[protein] + ATP = N(6)-biotinyl-L-lysyl-[protein] + AMP + diphosphate + H(+)</text>
        <dbReference type="Rhea" id="RHEA:11756"/>
        <dbReference type="Rhea" id="RHEA-COMP:9752"/>
        <dbReference type="Rhea" id="RHEA-COMP:10505"/>
        <dbReference type="ChEBI" id="CHEBI:15378"/>
        <dbReference type="ChEBI" id="CHEBI:29969"/>
        <dbReference type="ChEBI" id="CHEBI:30616"/>
        <dbReference type="ChEBI" id="CHEBI:33019"/>
        <dbReference type="ChEBI" id="CHEBI:57586"/>
        <dbReference type="ChEBI" id="CHEBI:83144"/>
        <dbReference type="ChEBI" id="CHEBI:456215"/>
        <dbReference type="EC" id="6.3.4.15"/>
    </reaction>
</comment>
<dbReference type="EC" id="6.3.4.15" evidence="5"/>
<dbReference type="Pfam" id="PF02237">
    <property type="entry name" value="BPL_C"/>
    <property type="match status" value="1"/>
</dbReference>
<dbReference type="SUPFAM" id="SSF50037">
    <property type="entry name" value="C-terminal domain of transcriptional repressors"/>
    <property type="match status" value="1"/>
</dbReference>
<evidence type="ECO:0000256" key="5">
    <source>
        <dbReference type="ARBA" id="ARBA00024227"/>
    </source>
</evidence>
<dbReference type="PANTHER" id="PTHR12835">
    <property type="entry name" value="BIOTIN PROTEIN LIGASE"/>
    <property type="match status" value="1"/>
</dbReference>
<keyword evidence="9" id="KW-1185">Reference proteome</keyword>
<dbReference type="Gene3D" id="3.30.930.10">
    <property type="entry name" value="Bira Bifunctional Protein, Domain 2"/>
    <property type="match status" value="1"/>
</dbReference>
<dbReference type="Proteomes" id="UP000076964">
    <property type="component" value="Unassembled WGS sequence"/>
</dbReference>
<dbReference type="GO" id="GO:0005737">
    <property type="term" value="C:cytoplasm"/>
    <property type="evidence" value="ECO:0007669"/>
    <property type="project" value="TreeGrafter"/>
</dbReference>
<evidence type="ECO:0000256" key="3">
    <source>
        <dbReference type="ARBA" id="ARBA00022840"/>
    </source>
</evidence>
<dbReference type="Gene3D" id="2.30.30.100">
    <property type="match status" value="1"/>
</dbReference>
<evidence type="ECO:0000313" key="9">
    <source>
        <dbReference type="Proteomes" id="UP000076964"/>
    </source>
</evidence>
<evidence type="ECO:0000256" key="4">
    <source>
        <dbReference type="ARBA" id="ARBA00023267"/>
    </source>
</evidence>
<dbReference type="RefSeq" id="WP_068541289.1">
    <property type="nucleotide sequence ID" value="NZ_LSFI01000012.1"/>
</dbReference>
<dbReference type="OrthoDB" id="9807064at2"/>
<dbReference type="EMBL" id="LSFI01000012">
    <property type="protein sequence ID" value="OAG28085.1"/>
    <property type="molecule type" value="Genomic_DNA"/>
</dbReference>
<evidence type="ECO:0000259" key="7">
    <source>
        <dbReference type="PROSITE" id="PS51733"/>
    </source>
</evidence>